<evidence type="ECO:0000313" key="1">
    <source>
        <dbReference type="EMBL" id="KAJ8932884.1"/>
    </source>
</evidence>
<dbReference type="Proteomes" id="UP001162156">
    <property type="component" value="Unassembled WGS sequence"/>
</dbReference>
<reference evidence="1" key="1">
    <citation type="journal article" date="2023" name="Insect Mol. Biol.">
        <title>Genome sequencing provides insights into the evolution of gene families encoding plant cell wall-degrading enzymes in longhorned beetles.</title>
        <authorList>
            <person name="Shin N.R."/>
            <person name="Okamura Y."/>
            <person name="Kirsch R."/>
            <person name="Pauchet Y."/>
        </authorList>
    </citation>
    <scope>NUCLEOTIDE SEQUENCE</scope>
    <source>
        <strain evidence="1">RBIC_L_NR</strain>
    </source>
</reference>
<organism evidence="1 2">
    <name type="scientific">Rhamnusium bicolor</name>
    <dbReference type="NCBI Taxonomy" id="1586634"/>
    <lineage>
        <taxon>Eukaryota</taxon>
        <taxon>Metazoa</taxon>
        <taxon>Ecdysozoa</taxon>
        <taxon>Arthropoda</taxon>
        <taxon>Hexapoda</taxon>
        <taxon>Insecta</taxon>
        <taxon>Pterygota</taxon>
        <taxon>Neoptera</taxon>
        <taxon>Endopterygota</taxon>
        <taxon>Coleoptera</taxon>
        <taxon>Polyphaga</taxon>
        <taxon>Cucujiformia</taxon>
        <taxon>Chrysomeloidea</taxon>
        <taxon>Cerambycidae</taxon>
        <taxon>Lepturinae</taxon>
        <taxon>Rhagiini</taxon>
        <taxon>Rhamnusium</taxon>
    </lineage>
</organism>
<protein>
    <recommendedName>
        <fullName evidence="3">DUF4371 domain-containing protein</fullName>
    </recommendedName>
</protein>
<comment type="caution">
    <text evidence="1">The sequence shown here is derived from an EMBL/GenBank/DDBJ whole genome shotgun (WGS) entry which is preliminary data.</text>
</comment>
<keyword evidence="2" id="KW-1185">Reference proteome</keyword>
<dbReference type="EMBL" id="JANEYF010003954">
    <property type="protein sequence ID" value="KAJ8932884.1"/>
    <property type="molecule type" value="Genomic_DNA"/>
</dbReference>
<evidence type="ECO:0008006" key="3">
    <source>
        <dbReference type="Google" id="ProtNLM"/>
    </source>
</evidence>
<dbReference type="PANTHER" id="PTHR37162:SF1">
    <property type="entry name" value="BED-TYPE DOMAIN-CONTAINING PROTEIN"/>
    <property type="match status" value="1"/>
</dbReference>
<gene>
    <name evidence="1" type="ORF">NQ314_014365</name>
</gene>
<dbReference type="InterPro" id="IPR012337">
    <property type="entry name" value="RNaseH-like_sf"/>
</dbReference>
<dbReference type="PANTHER" id="PTHR37162">
    <property type="entry name" value="HAT FAMILY DIMERISATION DOMAINCONTAINING PROTEIN-RELATED"/>
    <property type="match status" value="1"/>
</dbReference>
<dbReference type="SUPFAM" id="SSF53098">
    <property type="entry name" value="Ribonuclease H-like"/>
    <property type="match status" value="1"/>
</dbReference>
<proteinExistence type="predicted"/>
<name>A0AAV8X237_9CUCU</name>
<sequence>MRTLKSMPKIDDTIRNELTEKQRLRTGVKTGELKMLMFIAEHNLPLKLLDHLPQFISSVCYDSEVAKSLYETTDVSSTKCLAVIARYYRNDPVDDKYLGLVEVKEATAESLFNAIKQLLQENEIPLSNMIGLVADNASVMQGNKKGVQARFQQEIPRLFILGCVCHSLALCSSAACKKLPQSVESLAKDIISYFSHSSKRLEELKECPVFAEIKPHKLLKLSQTRWFSLQAVVNRILEQWSALILFFTNESYNKNKDNIMNPQPILDAVNNDVFKLYFSFLSYILDIVNKINIEFQSQHPKLYLLHVRVTHTNRIQQTDLDRFKIKCLDFYIELSKQILNRFNFKDPVLKFLNNFDPVVATSGTCESVVPLASIFPQLVKDLENLNTEWRDLSTNEEIIKHLKDSTGKVCQFEKFWAFVFNMKNGMDEYMFPNLTYFLKRHFLSAPFVSDSGENFFTISID</sequence>
<evidence type="ECO:0000313" key="2">
    <source>
        <dbReference type="Proteomes" id="UP001162156"/>
    </source>
</evidence>
<dbReference type="AlphaFoldDB" id="A0AAV8X237"/>
<accession>A0AAV8X237</accession>